<dbReference type="EnsemblPlants" id="OPUNC09G06120.2">
    <property type="protein sequence ID" value="OPUNC09G06120.2"/>
    <property type="gene ID" value="OPUNC09G06120"/>
</dbReference>
<dbReference type="Gene3D" id="1.20.5.110">
    <property type="match status" value="1"/>
</dbReference>
<reference evidence="3" key="2">
    <citation type="submission" date="2018-05" db="EMBL/GenBank/DDBJ databases">
        <title>OpunRS2 (Oryza punctata Reference Sequence Version 2).</title>
        <authorList>
            <person name="Zhang J."/>
            <person name="Kudrna D."/>
            <person name="Lee S."/>
            <person name="Talag J."/>
            <person name="Welchert J."/>
            <person name="Wing R.A."/>
        </authorList>
    </citation>
    <scope>NUCLEOTIDE SEQUENCE [LARGE SCALE GENOMIC DNA]</scope>
</reference>
<evidence type="ECO:0000256" key="1">
    <source>
        <dbReference type="ARBA" id="ARBA00022927"/>
    </source>
</evidence>
<dbReference type="OMA" id="FDARNDM"/>
<dbReference type="Proteomes" id="UP000026962">
    <property type="component" value="Chromosome 9"/>
</dbReference>
<dbReference type="CDD" id="cd15841">
    <property type="entry name" value="SNARE_Qc"/>
    <property type="match status" value="1"/>
</dbReference>
<keyword evidence="1" id="KW-0813">Transport</keyword>
<sequence>MSMIDVLIRVDAICKKYDKYEADKHRHGAAGDPFSRLYAAVDADIDAAIEVGAHLLVSVSVFGSRILKCELKLQKSESAATETNRAAAVALNADVRRTKARLMEEVVKLRKLAAKTVKGLSPEEAELRGDLVLALPHWIQSIPDGGGGAADQNGGGNVRPGIKFDSSGLNFSIFTCRDGALEFISEGLDTLKNLAEDMNEVCVLANANDVSAYGPKIRAEIVHVTLQELNRQVPLMDEIDNKVDKTNADLRRTNVRLKETVNQHTQSMNLTGSYHHPLSRNSMSQDSSIHIMLMINF</sequence>
<reference evidence="3" key="1">
    <citation type="submission" date="2015-04" db="UniProtKB">
        <authorList>
            <consortium name="EnsemblPlants"/>
        </authorList>
    </citation>
    <scope>IDENTIFICATION</scope>
</reference>
<dbReference type="AlphaFoldDB" id="A0A0E0M0B0"/>
<dbReference type="eggNOG" id="ENOG502QS7N">
    <property type="taxonomic scope" value="Eukaryota"/>
</dbReference>
<dbReference type="GO" id="GO:0015031">
    <property type="term" value="P:protein transport"/>
    <property type="evidence" value="ECO:0007669"/>
    <property type="project" value="UniProtKB-KW"/>
</dbReference>
<evidence type="ECO:0000313" key="3">
    <source>
        <dbReference type="EnsemblPlants" id="OPUNC09G06120.2"/>
    </source>
</evidence>
<dbReference type="HOGENOM" id="CLU_091888_0_0_1"/>
<organism evidence="3">
    <name type="scientific">Oryza punctata</name>
    <name type="common">Red rice</name>
    <dbReference type="NCBI Taxonomy" id="4537"/>
    <lineage>
        <taxon>Eukaryota</taxon>
        <taxon>Viridiplantae</taxon>
        <taxon>Streptophyta</taxon>
        <taxon>Embryophyta</taxon>
        <taxon>Tracheophyta</taxon>
        <taxon>Spermatophyta</taxon>
        <taxon>Magnoliopsida</taxon>
        <taxon>Liliopsida</taxon>
        <taxon>Poales</taxon>
        <taxon>Poaceae</taxon>
        <taxon>BOP clade</taxon>
        <taxon>Oryzoideae</taxon>
        <taxon>Oryzeae</taxon>
        <taxon>Oryzinae</taxon>
        <taxon>Oryza</taxon>
    </lineage>
</organism>
<dbReference type="Gramene" id="OPUNC09G06120.2">
    <property type="protein sequence ID" value="OPUNC09G06120.2"/>
    <property type="gene ID" value="OPUNC09G06120"/>
</dbReference>
<dbReference type="PROSITE" id="PS50192">
    <property type="entry name" value="T_SNARE"/>
    <property type="match status" value="1"/>
</dbReference>
<keyword evidence="4" id="KW-1185">Reference proteome</keyword>
<proteinExistence type="predicted"/>
<evidence type="ECO:0000313" key="4">
    <source>
        <dbReference type="Proteomes" id="UP000026962"/>
    </source>
</evidence>
<name>A0A0E0M0B0_ORYPU</name>
<protein>
    <recommendedName>
        <fullName evidence="2">t-SNARE coiled-coil homology domain-containing protein</fullName>
    </recommendedName>
</protein>
<keyword evidence="1" id="KW-0653">Protein transport</keyword>
<dbReference type="STRING" id="4537.A0A0E0M0B0"/>
<feature type="domain" description="T-SNARE coiled-coil homology" evidence="2">
    <location>
        <begin position="228"/>
        <end position="260"/>
    </location>
</feature>
<dbReference type="InterPro" id="IPR000727">
    <property type="entry name" value="T_SNARE_dom"/>
</dbReference>
<evidence type="ECO:0000259" key="2">
    <source>
        <dbReference type="PROSITE" id="PS50192"/>
    </source>
</evidence>
<accession>A0A0E0M0B0</accession>